<reference evidence="3 4" key="1">
    <citation type="submission" date="2018-05" db="EMBL/GenBank/DDBJ databases">
        <title>Genomic Encyclopedia of Type Strains, Phase IV (KMG-IV): sequencing the most valuable type-strain genomes for metagenomic binning, comparative biology and taxonomic classification.</title>
        <authorList>
            <person name="Goeker M."/>
        </authorList>
    </citation>
    <scope>NUCLEOTIDE SEQUENCE [LARGE SCALE GENOMIC DNA]</scope>
    <source>
        <strain evidence="3 4">DSM 45480</strain>
    </source>
</reference>
<feature type="domain" description="HTH cro/C1-type" evidence="2">
    <location>
        <begin position="17"/>
        <end position="71"/>
    </location>
</feature>
<evidence type="ECO:0000259" key="2">
    <source>
        <dbReference type="PROSITE" id="PS50943"/>
    </source>
</evidence>
<dbReference type="AlphaFoldDB" id="A0A316HHF7"/>
<dbReference type="EMBL" id="QGHB01000023">
    <property type="protein sequence ID" value="PWK80649.1"/>
    <property type="molecule type" value="Genomic_DNA"/>
</dbReference>
<sequence length="415" mass="45506">MPKRSSTARGREFGNGLRKAIAKAGFTSRALAEILGWDEAKLSDLINGKGGTSLVELGVLLGICRVSPAERDHLLSLFPVAHTRDWLQHHGPDEFDPLRTFVENLATAETLISWQLHRLPILLQAPAYMRAEIAARAGLSSRAAAELADWDEAKLSDLVNGMGGSSVVDLAVLLGICRAVAAERDHLLGLFPGTNVRGWWQQHGRCAPVRLRTLVEHLAMAKTLSCWQACVVPDFLQTPAYARAVITASCNEPADELEERVKAQLEMQQALLRPGVQCTYFIHEPALYLPVGGHDVHVEQVHHLLRMAVQSSVTIRIVPAAIGAHAGMRWPFTQLTFAKYETLVCLRNENSTLFIEDTAAVEGYDAIVRSLDRYSLDADQSKAAITRFGEALSAADRSNERTMPQADSVRAHGES</sequence>
<name>A0A316HHF7_9PSEU</name>
<evidence type="ECO:0000313" key="3">
    <source>
        <dbReference type="EMBL" id="PWK80649.1"/>
    </source>
</evidence>
<dbReference type="InterPro" id="IPR043917">
    <property type="entry name" value="DUF5753"/>
</dbReference>
<dbReference type="Pfam" id="PF19054">
    <property type="entry name" value="DUF5753"/>
    <property type="match status" value="2"/>
</dbReference>
<feature type="region of interest" description="Disordered" evidence="1">
    <location>
        <begin position="394"/>
        <end position="415"/>
    </location>
</feature>
<comment type="caution">
    <text evidence="3">The sequence shown here is derived from an EMBL/GenBank/DDBJ whole genome shotgun (WGS) entry which is preliminary data.</text>
</comment>
<dbReference type="Proteomes" id="UP000246005">
    <property type="component" value="Unassembled WGS sequence"/>
</dbReference>
<dbReference type="RefSeq" id="WP_109642251.1">
    <property type="nucleotide sequence ID" value="NZ_QGHB01000023.1"/>
</dbReference>
<dbReference type="GO" id="GO:0003677">
    <property type="term" value="F:DNA binding"/>
    <property type="evidence" value="ECO:0007669"/>
    <property type="project" value="InterPro"/>
</dbReference>
<dbReference type="InterPro" id="IPR001387">
    <property type="entry name" value="Cro/C1-type_HTH"/>
</dbReference>
<dbReference type="SUPFAM" id="SSF47413">
    <property type="entry name" value="lambda repressor-like DNA-binding domains"/>
    <property type="match status" value="1"/>
</dbReference>
<gene>
    <name evidence="3" type="ORF">C8D88_12313</name>
</gene>
<evidence type="ECO:0000313" key="4">
    <source>
        <dbReference type="Proteomes" id="UP000246005"/>
    </source>
</evidence>
<accession>A0A316HHF7</accession>
<dbReference type="CDD" id="cd00093">
    <property type="entry name" value="HTH_XRE"/>
    <property type="match status" value="1"/>
</dbReference>
<protein>
    <submittedName>
        <fullName evidence="3">Helix-turn-helix protein</fullName>
    </submittedName>
</protein>
<dbReference type="InterPro" id="IPR010982">
    <property type="entry name" value="Lambda_DNA-bd_dom_sf"/>
</dbReference>
<dbReference type="PROSITE" id="PS50943">
    <property type="entry name" value="HTH_CROC1"/>
    <property type="match status" value="1"/>
</dbReference>
<dbReference type="Pfam" id="PF13560">
    <property type="entry name" value="HTH_31"/>
    <property type="match status" value="1"/>
</dbReference>
<evidence type="ECO:0000256" key="1">
    <source>
        <dbReference type="SAM" id="MobiDB-lite"/>
    </source>
</evidence>
<organism evidence="3 4">
    <name type="scientific">Lentzea atacamensis</name>
    <dbReference type="NCBI Taxonomy" id="531938"/>
    <lineage>
        <taxon>Bacteria</taxon>
        <taxon>Bacillati</taxon>
        <taxon>Actinomycetota</taxon>
        <taxon>Actinomycetes</taxon>
        <taxon>Pseudonocardiales</taxon>
        <taxon>Pseudonocardiaceae</taxon>
        <taxon>Lentzea</taxon>
    </lineage>
</organism>
<proteinExistence type="predicted"/>